<dbReference type="PRINTS" id="PR00105">
    <property type="entry name" value="C5METTRFRASE"/>
</dbReference>
<comment type="catalytic activity">
    <reaction evidence="5 8">
        <text>a 2'-deoxycytidine in DNA + S-adenosyl-L-methionine = a 5-methyl-2'-deoxycytidine in DNA + S-adenosyl-L-homocysteine + H(+)</text>
        <dbReference type="Rhea" id="RHEA:13681"/>
        <dbReference type="Rhea" id="RHEA-COMP:11369"/>
        <dbReference type="Rhea" id="RHEA-COMP:11370"/>
        <dbReference type="ChEBI" id="CHEBI:15378"/>
        <dbReference type="ChEBI" id="CHEBI:57856"/>
        <dbReference type="ChEBI" id="CHEBI:59789"/>
        <dbReference type="ChEBI" id="CHEBI:85452"/>
        <dbReference type="ChEBI" id="CHEBI:85454"/>
        <dbReference type="EC" id="2.1.1.37"/>
    </reaction>
</comment>
<name>A0ABV7MX91_9HYPH</name>
<dbReference type="InterPro" id="IPR018117">
    <property type="entry name" value="C5_DNA_meth_AS"/>
</dbReference>
<dbReference type="EC" id="2.1.1.37" evidence="8"/>
<evidence type="ECO:0000256" key="6">
    <source>
        <dbReference type="PROSITE-ProRule" id="PRU01016"/>
    </source>
</evidence>
<reference evidence="11" key="1">
    <citation type="journal article" date="2019" name="Int. J. Syst. Evol. Microbiol.">
        <title>The Global Catalogue of Microorganisms (GCM) 10K type strain sequencing project: providing services to taxonomists for standard genome sequencing and annotation.</title>
        <authorList>
            <consortium name="The Broad Institute Genomics Platform"/>
            <consortium name="The Broad Institute Genome Sequencing Center for Infectious Disease"/>
            <person name="Wu L."/>
            <person name="Ma J."/>
        </authorList>
    </citation>
    <scope>NUCLEOTIDE SEQUENCE [LARGE SCALE GENOMIC DNA]</scope>
    <source>
        <strain evidence="11">ICMP 19515</strain>
    </source>
</reference>
<evidence type="ECO:0000256" key="1">
    <source>
        <dbReference type="ARBA" id="ARBA00022603"/>
    </source>
</evidence>
<dbReference type="InterPro" id="IPR050390">
    <property type="entry name" value="C5-Methyltransferase"/>
</dbReference>
<dbReference type="PANTHER" id="PTHR10629">
    <property type="entry name" value="CYTOSINE-SPECIFIC METHYLTRANSFERASE"/>
    <property type="match status" value="1"/>
</dbReference>
<dbReference type="RefSeq" id="WP_378984722.1">
    <property type="nucleotide sequence ID" value="NZ_JBHRVD010000001.1"/>
</dbReference>
<dbReference type="PROSITE" id="PS00094">
    <property type="entry name" value="C5_MTASE_1"/>
    <property type="match status" value="1"/>
</dbReference>
<dbReference type="Pfam" id="PF00145">
    <property type="entry name" value="DNA_methylase"/>
    <property type="match status" value="1"/>
</dbReference>
<gene>
    <name evidence="10" type="ORF">ACFOJ9_30915</name>
</gene>
<sequence>MLLETVGLDLGSSPTEQAKLEIGKGPPLRVVELYAGAGGMSLGLQRAGFEVVRAYDHMQSAVDIYNRNVGYHAVVADLGNVASIAPEIAKLKPDMIAGGPPCQDFSPAGARIEGERANHTRTFALYVCSTAPEWFMMENVQRARNSAAWADARDMLKNAGYGLTQLVVNAALYGVPQKRKRLIVVGRLGERDGFLLASIQQAATPEPMPLRAVFGNLFGDHVYSHPRALDRRGVWSVDEPSPTIRNARRPQPATYAPHRNDSNYSEVSGLYFRPFHDARGVYTLDEPAPSIVRTSRERPRSSYIDNPHPDDPTPAATAYILTQNDTSRIQGFPADWDWSGCLSRDVDQMIANAVPAPMAAMLGKEILRRERGESQPDVPGNFGQWLTKEKRMPSQMVANAKWRVKRARQLLGGRDLRCLGAEAYALETAFEREGLAKAKRSEIRRALRQFREWQEHLQAGI</sequence>
<protein>
    <recommendedName>
        <fullName evidence="8">Cytosine-specific methyltransferase</fullName>
        <ecNumber evidence="8">2.1.1.37</ecNumber>
    </recommendedName>
</protein>
<feature type="region of interest" description="Disordered" evidence="9">
    <location>
        <begin position="240"/>
        <end position="260"/>
    </location>
</feature>
<dbReference type="PROSITE" id="PS51679">
    <property type="entry name" value="SAM_MT_C5"/>
    <property type="match status" value="1"/>
</dbReference>
<comment type="caution">
    <text evidence="10">The sequence shown here is derived from an EMBL/GenBank/DDBJ whole genome shotgun (WGS) entry which is preliminary data.</text>
</comment>
<dbReference type="Gene3D" id="3.40.50.150">
    <property type="entry name" value="Vaccinia Virus protein VP39"/>
    <property type="match status" value="1"/>
</dbReference>
<feature type="active site" evidence="6">
    <location>
        <position position="102"/>
    </location>
</feature>
<evidence type="ECO:0000256" key="9">
    <source>
        <dbReference type="SAM" id="MobiDB-lite"/>
    </source>
</evidence>
<dbReference type="Gene3D" id="3.90.120.10">
    <property type="entry name" value="DNA Methylase, subunit A, domain 2"/>
    <property type="match status" value="1"/>
</dbReference>
<evidence type="ECO:0000256" key="3">
    <source>
        <dbReference type="ARBA" id="ARBA00022691"/>
    </source>
</evidence>
<evidence type="ECO:0000256" key="4">
    <source>
        <dbReference type="ARBA" id="ARBA00022747"/>
    </source>
</evidence>
<dbReference type="PANTHER" id="PTHR10629:SF52">
    <property type="entry name" value="DNA (CYTOSINE-5)-METHYLTRANSFERASE 1"/>
    <property type="match status" value="1"/>
</dbReference>
<organism evidence="10 11">
    <name type="scientific">Mesorhizobium cantuariense</name>
    <dbReference type="NCBI Taxonomy" id="1300275"/>
    <lineage>
        <taxon>Bacteria</taxon>
        <taxon>Pseudomonadati</taxon>
        <taxon>Pseudomonadota</taxon>
        <taxon>Alphaproteobacteria</taxon>
        <taxon>Hyphomicrobiales</taxon>
        <taxon>Phyllobacteriaceae</taxon>
        <taxon>Mesorhizobium</taxon>
    </lineage>
</organism>
<evidence type="ECO:0000313" key="10">
    <source>
        <dbReference type="EMBL" id="MFC3326128.1"/>
    </source>
</evidence>
<keyword evidence="2 6" id="KW-0808">Transferase</keyword>
<dbReference type="GO" id="GO:0032259">
    <property type="term" value="P:methylation"/>
    <property type="evidence" value="ECO:0007669"/>
    <property type="project" value="UniProtKB-KW"/>
</dbReference>
<feature type="region of interest" description="Disordered" evidence="9">
    <location>
        <begin position="292"/>
        <end position="312"/>
    </location>
</feature>
<proteinExistence type="inferred from homology"/>
<dbReference type="InterPro" id="IPR001525">
    <property type="entry name" value="C5_MeTfrase"/>
</dbReference>
<accession>A0ABV7MX91</accession>
<dbReference type="SUPFAM" id="SSF53335">
    <property type="entry name" value="S-adenosyl-L-methionine-dependent methyltransferases"/>
    <property type="match status" value="1"/>
</dbReference>
<evidence type="ECO:0000256" key="8">
    <source>
        <dbReference type="RuleBase" id="RU000417"/>
    </source>
</evidence>
<evidence type="ECO:0000313" key="11">
    <source>
        <dbReference type="Proteomes" id="UP001595648"/>
    </source>
</evidence>
<keyword evidence="3 6" id="KW-0949">S-adenosyl-L-methionine</keyword>
<keyword evidence="11" id="KW-1185">Reference proteome</keyword>
<dbReference type="InterPro" id="IPR029063">
    <property type="entry name" value="SAM-dependent_MTases_sf"/>
</dbReference>
<dbReference type="NCBIfam" id="TIGR00675">
    <property type="entry name" value="dcm"/>
    <property type="match status" value="1"/>
</dbReference>
<keyword evidence="1 6" id="KW-0489">Methyltransferase</keyword>
<evidence type="ECO:0000256" key="7">
    <source>
        <dbReference type="RuleBase" id="RU000416"/>
    </source>
</evidence>
<dbReference type="EMBL" id="JBHRVD010000001">
    <property type="protein sequence ID" value="MFC3326128.1"/>
    <property type="molecule type" value="Genomic_DNA"/>
</dbReference>
<comment type="similarity">
    <text evidence="6 7">Belongs to the class I-like SAM-binding methyltransferase superfamily. C5-methyltransferase family.</text>
</comment>
<evidence type="ECO:0000256" key="2">
    <source>
        <dbReference type="ARBA" id="ARBA00022679"/>
    </source>
</evidence>
<dbReference type="Proteomes" id="UP001595648">
    <property type="component" value="Unassembled WGS sequence"/>
</dbReference>
<evidence type="ECO:0000256" key="5">
    <source>
        <dbReference type="ARBA" id="ARBA00047422"/>
    </source>
</evidence>
<keyword evidence="4" id="KW-0680">Restriction system</keyword>
<dbReference type="GO" id="GO:0003886">
    <property type="term" value="F:DNA (cytosine-5-)-methyltransferase activity"/>
    <property type="evidence" value="ECO:0007669"/>
    <property type="project" value="UniProtKB-EC"/>
</dbReference>